<evidence type="ECO:0000256" key="3">
    <source>
        <dbReference type="ARBA" id="ARBA00022679"/>
    </source>
</evidence>
<evidence type="ECO:0000256" key="4">
    <source>
        <dbReference type="ARBA" id="ARBA00022691"/>
    </source>
</evidence>
<accession>X1QZ62</accession>
<dbReference type="InterPro" id="IPR050390">
    <property type="entry name" value="C5-Methyltransferase"/>
</dbReference>
<dbReference type="PROSITE" id="PS00095">
    <property type="entry name" value="C5_MTASE_2"/>
    <property type="match status" value="1"/>
</dbReference>
<dbReference type="Gene3D" id="3.90.120.10">
    <property type="entry name" value="DNA Methylase, subunit A, domain 2"/>
    <property type="match status" value="1"/>
</dbReference>
<dbReference type="InterPro" id="IPR001525">
    <property type="entry name" value="C5_MeTfrase"/>
</dbReference>
<dbReference type="GO" id="GO:0003886">
    <property type="term" value="F:DNA (cytosine-5-)-methyltransferase activity"/>
    <property type="evidence" value="ECO:0007669"/>
    <property type="project" value="UniProtKB-EC"/>
</dbReference>
<evidence type="ECO:0000256" key="2">
    <source>
        <dbReference type="ARBA" id="ARBA00022603"/>
    </source>
</evidence>
<dbReference type="GO" id="GO:0044027">
    <property type="term" value="P:negative regulation of gene expression via chromosomal CpG island methylation"/>
    <property type="evidence" value="ECO:0007669"/>
    <property type="project" value="TreeGrafter"/>
</dbReference>
<name>X1QZ62_9ZZZZ</name>
<dbReference type="SUPFAM" id="SSF53335">
    <property type="entry name" value="S-adenosyl-L-methionine-dependent methyltransferases"/>
    <property type="match status" value="1"/>
</dbReference>
<dbReference type="GO" id="GO:0003677">
    <property type="term" value="F:DNA binding"/>
    <property type="evidence" value="ECO:0007669"/>
    <property type="project" value="TreeGrafter"/>
</dbReference>
<proteinExistence type="predicted"/>
<dbReference type="InterPro" id="IPR029063">
    <property type="entry name" value="SAM-dependent_MTases_sf"/>
</dbReference>
<sequence length="194" mass="22532">CNFKYSDPEPVNSNWAVGDLLYDLPQIKSGEGENVCKYSAKKKEYLTKFRIRNDVNFVTQHIARPHNNKDLAIYKMAIGRWEQDGHRLLNFEIPKHKRTQKNTRSFLDRFKVVAEDRLSHTILAHIAKDGHYYIHPDKKQLRSLSVREAARIQSFPDDYFFEGSRTSVFKQIGNAVPPLMAESIAKKIRGLLTK</sequence>
<evidence type="ECO:0000256" key="1">
    <source>
        <dbReference type="ARBA" id="ARBA00011975"/>
    </source>
</evidence>
<keyword evidence="2" id="KW-0489">Methyltransferase</keyword>
<dbReference type="AlphaFoldDB" id="X1QZ62"/>
<feature type="non-terminal residue" evidence="5">
    <location>
        <position position="1"/>
    </location>
</feature>
<gene>
    <name evidence="5" type="ORF">S12H4_20183</name>
</gene>
<dbReference type="InterPro" id="IPR031303">
    <property type="entry name" value="C5_meth_CS"/>
</dbReference>
<keyword evidence="3" id="KW-0808">Transferase</keyword>
<dbReference type="PANTHER" id="PTHR10629">
    <property type="entry name" value="CYTOSINE-SPECIFIC METHYLTRANSFERASE"/>
    <property type="match status" value="1"/>
</dbReference>
<comment type="caution">
    <text evidence="5">The sequence shown here is derived from an EMBL/GenBank/DDBJ whole genome shotgun (WGS) entry which is preliminary data.</text>
</comment>
<protein>
    <recommendedName>
        <fullName evidence="1">DNA (cytosine-5-)-methyltransferase</fullName>
        <ecNumber evidence="1">2.1.1.37</ecNumber>
    </recommendedName>
</protein>
<organism evidence="5">
    <name type="scientific">marine sediment metagenome</name>
    <dbReference type="NCBI Taxonomy" id="412755"/>
    <lineage>
        <taxon>unclassified sequences</taxon>
        <taxon>metagenomes</taxon>
        <taxon>ecological metagenomes</taxon>
    </lineage>
</organism>
<reference evidence="5" key="1">
    <citation type="journal article" date="2014" name="Front. Microbiol.">
        <title>High frequency of phylogenetically diverse reductive dehalogenase-homologous genes in deep subseafloor sedimentary metagenomes.</title>
        <authorList>
            <person name="Kawai M."/>
            <person name="Futagami T."/>
            <person name="Toyoda A."/>
            <person name="Takaki Y."/>
            <person name="Nishi S."/>
            <person name="Hori S."/>
            <person name="Arai W."/>
            <person name="Tsubouchi T."/>
            <person name="Morono Y."/>
            <person name="Uchiyama I."/>
            <person name="Ito T."/>
            <person name="Fujiyama A."/>
            <person name="Inagaki F."/>
            <person name="Takami H."/>
        </authorList>
    </citation>
    <scope>NUCLEOTIDE SEQUENCE</scope>
    <source>
        <strain evidence="5">Expedition CK06-06</strain>
    </source>
</reference>
<evidence type="ECO:0000313" key="5">
    <source>
        <dbReference type="EMBL" id="GAI73857.1"/>
    </source>
</evidence>
<dbReference type="GO" id="GO:0032259">
    <property type="term" value="P:methylation"/>
    <property type="evidence" value="ECO:0007669"/>
    <property type="project" value="UniProtKB-KW"/>
</dbReference>
<keyword evidence="4" id="KW-0949">S-adenosyl-L-methionine</keyword>
<dbReference type="Pfam" id="PF00145">
    <property type="entry name" value="DNA_methylase"/>
    <property type="match status" value="1"/>
</dbReference>
<dbReference type="PANTHER" id="PTHR10629:SF52">
    <property type="entry name" value="DNA (CYTOSINE-5)-METHYLTRANSFERASE 1"/>
    <property type="match status" value="1"/>
</dbReference>
<dbReference type="EMBL" id="BARW01010191">
    <property type="protein sequence ID" value="GAI73857.1"/>
    <property type="molecule type" value="Genomic_DNA"/>
</dbReference>
<dbReference type="EC" id="2.1.1.37" evidence="1"/>